<gene>
    <name evidence="1" type="ORF">ABEB36_003988</name>
</gene>
<dbReference type="AlphaFoldDB" id="A0ABD1F4Y9"/>
<dbReference type="Proteomes" id="UP001566132">
    <property type="component" value="Unassembled WGS sequence"/>
</dbReference>
<reference evidence="1 2" key="1">
    <citation type="submission" date="2024-05" db="EMBL/GenBank/DDBJ databases">
        <title>Genetic variation in Jamaican populations of the coffee berry borer (Hypothenemus hampei).</title>
        <authorList>
            <person name="Errbii M."/>
            <person name="Myrie A."/>
        </authorList>
    </citation>
    <scope>NUCLEOTIDE SEQUENCE [LARGE SCALE GENOMIC DNA]</scope>
    <source>
        <strain evidence="1">JA-Hopewell-2020-01-JO</strain>
        <tissue evidence="1">Whole body</tissue>
    </source>
</reference>
<proteinExistence type="predicted"/>
<evidence type="ECO:0000313" key="2">
    <source>
        <dbReference type="Proteomes" id="UP001566132"/>
    </source>
</evidence>
<dbReference type="EMBL" id="JBDJPC010000003">
    <property type="protein sequence ID" value="KAL1509218.1"/>
    <property type="molecule type" value="Genomic_DNA"/>
</dbReference>
<comment type="caution">
    <text evidence="1">The sequence shown here is derived from an EMBL/GenBank/DDBJ whole genome shotgun (WGS) entry which is preliminary data.</text>
</comment>
<keyword evidence="2" id="KW-1185">Reference proteome</keyword>
<organism evidence="1 2">
    <name type="scientific">Hypothenemus hampei</name>
    <name type="common">Coffee berry borer</name>
    <dbReference type="NCBI Taxonomy" id="57062"/>
    <lineage>
        <taxon>Eukaryota</taxon>
        <taxon>Metazoa</taxon>
        <taxon>Ecdysozoa</taxon>
        <taxon>Arthropoda</taxon>
        <taxon>Hexapoda</taxon>
        <taxon>Insecta</taxon>
        <taxon>Pterygota</taxon>
        <taxon>Neoptera</taxon>
        <taxon>Endopterygota</taxon>
        <taxon>Coleoptera</taxon>
        <taxon>Polyphaga</taxon>
        <taxon>Cucujiformia</taxon>
        <taxon>Curculionidae</taxon>
        <taxon>Scolytinae</taxon>
        <taxon>Hypothenemus</taxon>
    </lineage>
</organism>
<evidence type="ECO:0000313" key="1">
    <source>
        <dbReference type="EMBL" id="KAL1509218.1"/>
    </source>
</evidence>
<sequence length="122" mass="14362">MKNMALAVRVSQNYGIKLLGDIQCTNRKHLSIGIYVWKCLLKALWLNDALRQLCVSWSFNRRVKSLIYETSVETEQDLIARITAAFEIVQNDYQILSRVHRNLIRLLNRYIQVQGQHFEQLL</sequence>
<accession>A0ABD1F4Y9</accession>
<protein>
    <submittedName>
        <fullName evidence="1">Uncharacterized protein</fullName>
    </submittedName>
</protein>
<name>A0ABD1F4Y9_HYPHA</name>